<proteinExistence type="predicted"/>
<dbReference type="AlphaFoldDB" id="F0XHR6"/>
<feature type="signal peptide" evidence="1">
    <location>
        <begin position="1"/>
        <end position="25"/>
    </location>
</feature>
<reference evidence="2 3" key="1">
    <citation type="journal article" date="2011" name="Proc. Natl. Acad. Sci. U.S.A.">
        <title>Genome and transcriptome analyses of the mountain pine beetle-fungal symbiont Grosmannia clavigera, a lodgepole pine pathogen.</title>
        <authorList>
            <person name="DiGuistini S."/>
            <person name="Wang Y."/>
            <person name="Liao N.Y."/>
            <person name="Taylor G."/>
            <person name="Tanguay P."/>
            <person name="Feau N."/>
            <person name="Henrissat B."/>
            <person name="Chan S.K."/>
            <person name="Hesse-Orce U."/>
            <person name="Alamouti S.M."/>
            <person name="Tsui C.K.M."/>
            <person name="Docking R.T."/>
            <person name="Levasseur A."/>
            <person name="Haridas S."/>
            <person name="Robertson G."/>
            <person name="Birol I."/>
            <person name="Holt R.A."/>
            <person name="Marra M.A."/>
            <person name="Hamelin R.C."/>
            <person name="Hirst M."/>
            <person name="Jones S.J.M."/>
            <person name="Bohlmann J."/>
            <person name="Breuil C."/>
        </authorList>
    </citation>
    <scope>NUCLEOTIDE SEQUENCE [LARGE SCALE GENOMIC DNA]</scope>
    <source>
        <strain evidence="3">kw1407 / UAMH 11150</strain>
    </source>
</reference>
<dbReference type="STRING" id="655863.F0XHR6"/>
<keyword evidence="3" id="KW-1185">Reference proteome</keyword>
<keyword evidence="1" id="KW-0732">Signal</keyword>
<organism evidence="3">
    <name type="scientific">Grosmannia clavigera (strain kw1407 / UAMH 11150)</name>
    <name type="common">Blue stain fungus</name>
    <name type="synonym">Graphiocladiella clavigera</name>
    <dbReference type="NCBI Taxonomy" id="655863"/>
    <lineage>
        <taxon>Eukaryota</taxon>
        <taxon>Fungi</taxon>
        <taxon>Dikarya</taxon>
        <taxon>Ascomycota</taxon>
        <taxon>Pezizomycotina</taxon>
        <taxon>Sordariomycetes</taxon>
        <taxon>Sordariomycetidae</taxon>
        <taxon>Ophiostomatales</taxon>
        <taxon>Ophiostomataceae</taxon>
        <taxon>Leptographium</taxon>
    </lineage>
</organism>
<protein>
    <recommendedName>
        <fullName evidence="4">PLC-like phosphodiesterase</fullName>
    </recommendedName>
</protein>
<dbReference type="InParanoid" id="F0XHR6"/>
<dbReference type="GO" id="GO:0008081">
    <property type="term" value="F:phosphoric diester hydrolase activity"/>
    <property type="evidence" value="ECO:0007669"/>
    <property type="project" value="InterPro"/>
</dbReference>
<dbReference type="InterPro" id="IPR051057">
    <property type="entry name" value="PI-PLC_domain"/>
</dbReference>
<dbReference type="PANTHER" id="PTHR13593">
    <property type="match status" value="1"/>
</dbReference>
<dbReference type="Gene3D" id="3.20.20.190">
    <property type="entry name" value="Phosphatidylinositol (PI) phosphodiesterase"/>
    <property type="match status" value="1"/>
</dbReference>
<name>F0XHR6_GROCL</name>
<dbReference type="SUPFAM" id="SSF51695">
    <property type="entry name" value="PLC-like phosphodiesterases"/>
    <property type="match status" value="1"/>
</dbReference>
<dbReference type="GeneID" id="25975633"/>
<evidence type="ECO:0000313" key="3">
    <source>
        <dbReference type="Proteomes" id="UP000007796"/>
    </source>
</evidence>
<dbReference type="EMBL" id="GL629769">
    <property type="protein sequence ID" value="EFX02694.1"/>
    <property type="molecule type" value="Genomic_DNA"/>
</dbReference>
<dbReference type="PANTHER" id="PTHR13593:SF146">
    <property type="entry name" value="PLC-LIKE PHOSPHODIESTERASE"/>
    <property type="match status" value="1"/>
</dbReference>
<dbReference type="InterPro" id="IPR017946">
    <property type="entry name" value="PLC-like_Pdiesterase_TIM-brl"/>
</dbReference>
<feature type="chain" id="PRO_5003263960" description="PLC-like phosphodiesterase" evidence="1">
    <location>
        <begin position="26"/>
        <end position="297"/>
    </location>
</feature>
<evidence type="ECO:0000313" key="2">
    <source>
        <dbReference type="EMBL" id="EFX02694.1"/>
    </source>
</evidence>
<dbReference type="OrthoDB" id="7984201at2759"/>
<evidence type="ECO:0008006" key="4">
    <source>
        <dbReference type="Google" id="ProtNLM"/>
    </source>
</evidence>
<sequence>MHFHLQQLLLAGIAVAASLPQRAQSCNGSPDLCDRLYSNVAYVGSHDSAFVGILPTQNQYISVADQLSLGVRFLQAQSHNKNGVIELCHTTCAEEDAGTLATYLASVKTFLDDNPNEVVTLLLTNGDSIAIADYGTVFTAAGLDTYAYAPSGTPALADWPTLGALISSGKRLIVFMDYHADRTKVDYILSEFTFIYETPYDTTDADFPECTIDRPSGGSATGRMGLVNHFLDVDINLFGNDILVPDATAASTTNSLSSITAQANLCLNEHGRLPNFILLDFINKGNAIAAQNQLNGL</sequence>
<evidence type="ECO:0000256" key="1">
    <source>
        <dbReference type="SAM" id="SignalP"/>
    </source>
</evidence>
<dbReference type="Proteomes" id="UP000007796">
    <property type="component" value="Unassembled WGS sequence"/>
</dbReference>
<dbReference type="Pfam" id="PF26146">
    <property type="entry name" value="PI-PLC_X"/>
    <property type="match status" value="1"/>
</dbReference>
<dbReference type="HOGENOM" id="CLU_037358_2_1_1"/>
<gene>
    <name evidence="2" type="ORF">CMQ_2623</name>
</gene>
<dbReference type="eggNOG" id="ENOG502RUV2">
    <property type="taxonomic scope" value="Eukaryota"/>
</dbReference>
<accession>F0XHR6</accession>
<dbReference type="RefSeq" id="XP_014172176.1">
    <property type="nucleotide sequence ID" value="XM_014316701.1"/>
</dbReference>
<dbReference type="GO" id="GO:0006629">
    <property type="term" value="P:lipid metabolic process"/>
    <property type="evidence" value="ECO:0007669"/>
    <property type="project" value="InterPro"/>
</dbReference>